<gene>
    <name evidence="3" type="ORF">HKW67_19055</name>
</gene>
<evidence type="ECO:0000256" key="1">
    <source>
        <dbReference type="SAM" id="SignalP"/>
    </source>
</evidence>
<keyword evidence="1" id="KW-0732">Signal</keyword>
<dbReference type="KEGG" id="ggr:HKW67_19055"/>
<evidence type="ECO:0000313" key="4">
    <source>
        <dbReference type="Proteomes" id="UP000500938"/>
    </source>
</evidence>
<organism evidence="3 4">
    <name type="scientific">Gemmatimonas groenlandica</name>
    <dbReference type="NCBI Taxonomy" id="2732249"/>
    <lineage>
        <taxon>Bacteria</taxon>
        <taxon>Pseudomonadati</taxon>
        <taxon>Gemmatimonadota</taxon>
        <taxon>Gemmatimonadia</taxon>
        <taxon>Gemmatimonadales</taxon>
        <taxon>Gemmatimonadaceae</taxon>
        <taxon>Gemmatimonas</taxon>
    </lineage>
</organism>
<dbReference type="Pfam" id="PF04187">
    <property type="entry name" value="Cofac_haem_bdg"/>
    <property type="match status" value="1"/>
</dbReference>
<accession>A0A6M4IUL6</accession>
<dbReference type="CDD" id="cd14727">
    <property type="entry name" value="ChanN-like"/>
    <property type="match status" value="1"/>
</dbReference>
<evidence type="ECO:0000259" key="2">
    <source>
        <dbReference type="Pfam" id="PF04187"/>
    </source>
</evidence>
<sequence>MTSSRRFLLALLGGASLLSTACASGGARGAVPIGAAAAALRVYDSKANRFIPFTQLADAAARADFVFFGEQHDDPATHASELAVLAALGERRPNVVVTLEMFERDVQPLVDQYLAGTISEANFLAGSRPWDRYTTDYRALVELARVRGWPVVAANVPRRLASAVGRRGLALLDTLNAADRRFIAKENICPKDAYYTKFAQTMTGHSAGGGPPTAGDAAAMAKLTDTFYEAQCVKDEAMGEAIVNAWRAAPKGAIVFQVDGAFHSDAGLGTAERARRRAPEAKTIVLSAVPIADLSKANGKEHADKGDYILFTRAPK</sequence>
<keyword evidence="3" id="KW-0449">Lipoprotein</keyword>
<dbReference type="PROSITE" id="PS51318">
    <property type="entry name" value="TAT"/>
    <property type="match status" value="1"/>
</dbReference>
<feature type="chain" id="PRO_5026894352" evidence="1">
    <location>
        <begin position="24"/>
        <end position="316"/>
    </location>
</feature>
<dbReference type="PROSITE" id="PS51257">
    <property type="entry name" value="PROKAR_LIPOPROTEIN"/>
    <property type="match status" value="1"/>
</dbReference>
<proteinExistence type="predicted"/>
<reference evidence="3 4" key="1">
    <citation type="submission" date="2020-05" db="EMBL/GenBank/DDBJ databases">
        <title>Complete genome sequence of Gemmatimonas greenlandica TET16.</title>
        <authorList>
            <person name="Zeng Y."/>
        </authorList>
    </citation>
    <scope>NUCLEOTIDE SEQUENCE [LARGE SCALE GENOMIC DNA]</scope>
    <source>
        <strain evidence="3 4">TET16</strain>
    </source>
</reference>
<dbReference type="SUPFAM" id="SSF159501">
    <property type="entry name" value="EreA/ChaN-like"/>
    <property type="match status" value="1"/>
</dbReference>
<feature type="domain" description="Haem-binding uptake Tiki superfamily ChaN" evidence="2">
    <location>
        <begin position="57"/>
        <end position="273"/>
    </location>
</feature>
<dbReference type="Proteomes" id="UP000500938">
    <property type="component" value="Chromosome"/>
</dbReference>
<keyword evidence="4" id="KW-1185">Reference proteome</keyword>
<evidence type="ECO:0000313" key="3">
    <source>
        <dbReference type="EMBL" id="QJR37459.1"/>
    </source>
</evidence>
<dbReference type="RefSeq" id="WP_171226894.1">
    <property type="nucleotide sequence ID" value="NZ_CP053085.1"/>
</dbReference>
<name>A0A6M4IUL6_9BACT</name>
<dbReference type="InterPro" id="IPR006311">
    <property type="entry name" value="TAT_signal"/>
</dbReference>
<dbReference type="EMBL" id="CP053085">
    <property type="protein sequence ID" value="QJR37459.1"/>
    <property type="molecule type" value="Genomic_DNA"/>
</dbReference>
<protein>
    <submittedName>
        <fullName evidence="3">ChaN family lipoprotein</fullName>
    </submittedName>
</protein>
<dbReference type="InterPro" id="IPR007314">
    <property type="entry name" value="Cofac_haem-bd_dom"/>
</dbReference>
<dbReference type="AlphaFoldDB" id="A0A6M4IUL6"/>
<feature type="signal peptide" evidence="1">
    <location>
        <begin position="1"/>
        <end position="23"/>
    </location>
</feature>
<dbReference type="Gene3D" id="3.40.50.11550">
    <property type="match status" value="1"/>
</dbReference>